<dbReference type="AlphaFoldDB" id="A0A1G5SBW6"/>
<proteinExistence type="predicted"/>
<dbReference type="EMBL" id="FMWO01000023">
    <property type="protein sequence ID" value="SCZ84477.1"/>
    <property type="molecule type" value="Genomic_DNA"/>
</dbReference>
<sequence>MLFDFILLQVIRRFGSAANLNIHLHCLVLDDVYHVQNSATEFHGALIEEEGMTCLAEMGTDAALAPLQSATGRVSPKAQPHSFPCHARAQREASF</sequence>
<accession>A0A1G5SBW6</accession>
<evidence type="ECO:0000256" key="1">
    <source>
        <dbReference type="SAM" id="MobiDB-lite"/>
    </source>
</evidence>
<keyword evidence="3" id="KW-1185">Reference proteome</keyword>
<protein>
    <submittedName>
        <fullName evidence="2">Transposase</fullName>
    </submittedName>
</protein>
<evidence type="ECO:0000313" key="2">
    <source>
        <dbReference type="EMBL" id="SCZ84477.1"/>
    </source>
</evidence>
<dbReference type="OrthoDB" id="6979325at2"/>
<evidence type="ECO:0000313" key="3">
    <source>
        <dbReference type="Proteomes" id="UP000198729"/>
    </source>
</evidence>
<name>A0A1G5SBW6_9PROT</name>
<feature type="region of interest" description="Disordered" evidence="1">
    <location>
        <begin position="73"/>
        <end position="95"/>
    </location>
</feature>
<organism evidence="2 3">
    <name type="scientific">Nitrosomonas mobilis</name>
    <dbReference type="NCBI Taxonomy" id="51642"/>
    <lineage>
        <taxon>Bacteria</taxon>
        <taxon>Pseudomonadati</taxon>
        <taxon>Pseudomonadota</taxon>
        <taxon>Betaproteobacteria</taxon>
        <taxon>Nitrosomonadales</taxon>
        <taxon>Nitrosomonadaceae</taxon>
        <taxon>Nitrosomonas</taxon>
    </lineage>
</organism>
<reference evidence="2 3" key="1">
    <citation type="submission" date="2016-10" db="EMBL/GenBank/DDBJ databases">
        <authorList>
            <person name="de Groot N.N."/>
        </authorList>
    </citation>
    <scope>NUCLEOTIDE SEQUENCE [LARGE SCALE GENOMIC DNA]</scope>
    <source>
        <strain evidence="2">1</strain>
    </source>
</reference>
<dbReference type="RefSeq" id="WP_090283982.1">
    <property type="nucleotide sequence ID" value="NZ_FMWO01000023.1"/>
</dbReference>
<gene>
    <name evidence="2" type="ORF">NSMM_180024</name>
</gene>
<dbReference type="Proteomes" id="UP000198729">
    <property type="component" value="Unassembled WGS sequence"/>
</dbReference>